<dbReference type="GO" id="GO:0070006">
    <property type="term" value="F:metalloaminopeptidase activity"/>
    <property type="evidence" value="ECO:0007669"/>
    <property type="project" value="UniProtKB-UniRule"/>
</dbReference>
<keyword evidence="2 6" id="KW-0031">Aminopeptidase</keyword>
<dbReference type="Proteomes" id="UP000886111">
    <property type="component" value="Unassembled WGS sequence"/>
</dbReference>
<dbReference type="PANTHER" id="PTHR43330:SF27">
    <property type="entry name" value="METHIONINE AMINOPEPTIDASE"/>
    <property type="match status" value="1"/>
</dbReference>
<dbReference type="InterPro" id="IPR000994">
    <property type="entry name" value="Pept_M24"/>
</dbReference>
<dbReference type="Gene3D" id="3.90.230.10">
    <property type="entry name" value="Creatinase/methionine aminopeptidase superfamily"/>
    <property type="match status" value="1"/>
</dbReference>
<evidence type="ECO:0000256" key="6">
    <source>
        <dbReference type="HAMAP-Rule" id="MF_01974"/>
    </source>
</evidence>
<feature type="binding site" evidence="6">
    <location>
        <position position="77"/>
    </location>
    <ligand>
        <name>substrate</name>
    </ligand>
</feature>
<feature type="binding site" evidence="6">
    <location>
        <position position="105"/>
    </location>
    <ligand>
        <name>a divalent metal cation</name>
        <dbReference type="ChEBI" id="CHEBI:60240"/>
        <label>2</label>
        <note>catalytic</note>
    </ligand>
</feature>
<proteinExistence type="inferred from homology"/>
<evidence type="ECO:0000256" key="5">
    <source>
        <dbReference type="ARBA" id="ARBA00022801"/>
    </source>
</evidence>
<comment type="function">
    <text evidence="1 6">Removes the N-terminal methionine from nascent proteins. The N-terminal methionine is often cleaved when the second residue in the primary sequence is small and uncharged (Met-Ala-, Cys, Gly, Pro, Ser, Thr, or Val). Requires deformylation of the N(alpha)-formylated initiator methionine before it can be hydrolyzed.</text>
</comment>
<evidence type="ECO:0000313" key="9">
    <source>
        <dbReference type="EMBL" id="HHE55731.1"/>
    </source>
</evidence>
<evidence type="ECO:0000259" key="8">
    <source>
        <dbReference type="Pfam" id="PF00557"/>
    </source>
</evidence>
<dbReference type="InterPro" id="IPR002467">
    <property type="entry name" value="Pept_M24A_MAP1"/>
</dbReference>
<comment type="cofactor">
    <cofactor evidence="6">
        <name>Co(2+)</name>
        <dbReference type="ChEBI" id="CHEBI:48828"/>
    </cofactor>
    <cofactor evidence="6">
        <name>Zn(2+)</name>
        <dbReference type="ChEBI" id="CHEBI:29105"/>
    </cofactor>
    <cofactor evidence="6">
        <name>Mn(2+)</name>
        <dbReference type="ChEBI" id="CHEBI:29035"/>
    </cofactor>
    <cofactor evidence="6">
        <name>Fe(2+)</name>
        <dbReference type="ChEBI" id="CHEBI:29033"/>
    </cofactor>
    <text evidence="6">Binds 2 divalent metal cations per subunit. Has a high-affinity and a low affinity metal-binding site. The true nature of the physiological cofactor is under debate. The enzyme is active with cobalt, zinc, manganese or divalent iron ions. Most likely, methionine aminopeptidases function as mononuclear Fe(2+)-metalloproteases under physiological conditions, and the catalytically relevant metal-binding site has been assigned to the histidine-containing high-affinity site.</text>
</comment>
<dbReference type="InterPro" id="IPR036005">
    <property type="entry name" value="Creatinase/aminopeptidase-like"/>
</dbReference>
<feature type="binding site" evidence="6">
    <location>
        <position position="232"/>
    </location>
    <ligand>
        <name>a divalent metal cation</name>
        <dbReference type="ChEBI" id="CHEBI:60240"/>
        <label>1</label>
    </ligand>
</feature>
<comment type="similarity">
    <text evidence="6">Belongs to the peptidase M24A family. Methionine aminopeptidase type 1 subfamily.</text>
</comment>
<dbReference type="GO" id="GO:0046872">
    <property type="term" value="F:metal ion binding"/>
    <property type="evidence" value="ECO:0007669"/>
    <property type="project" value="UniProtKB-UniRule"/>
</dbReference>
<comment type="caution">
    <text evidence="9">The sequence shown here is derived from an EMBL/GenBank/DDBJ whole genome shotgun (WGS) entry which is preliminary data.</text>
</comment>
<keyword evidence="4 6" id="KW-0479">Metal-binding</keyword>
<dbReference type="EC" id="3.4.11.18" evidence="6 7"/>
<sequence>MVYLKSEEQIAAIRKSNEIVAEALTFIEKFIEPGVETRILDREIENFILKKKAKPAFKGLYGFPAATCISVNDVVVHGIPGKYKLKDGDIVGIDIGVELNGYFGDAAYTFLVGNVSLPIRRLCQVTEESLYKGIEQARVGNRVGDISAAIQEHVEKHGYSVVREFVGHGVGIKPHEDPQVPNYGKRRTGMKLKKGMVIAIEPMINMGKHEVYVESDQWTVRTADGKPSAHYEHSVAILDGGPVILSKRN</sequence>
<dbReference type="CDD" id="cd01086">
    <property type="entry name" value="MetAP1"/>
    <property type="match status" value="1"/>
</dbReference>
<evidence type="ECO:0000256" key="7">
    <source>
        <dbReference type="RuleBase" id="RU003653"/>
    </source>
</evidence>
<feature type="binding site" evidence="6">
    <location>
        <position position="94"/>
    </location>
    <ligand>
        <name>a divalent metal cation</name>
        <dbReference type="ChEBI" id="CHEBI:60240"/>
        <label>1</label>
    </ligand>
</feature>
<dbReference type="PROSITE" id="PS00680">
    <property type="entry name" value="MAP_1"/>
    <property type="match status" value="1"/>
</dbReference>
<feature type="binding site" evidence="6">
    <location>
        <position position="201"/>
    </location>
    <ligand>
        <name>a divalent metal cation</name>
        <dbReference type="ChEBI" id="CHEBI:60240"/>
        <label>2</label>
        <note>catalytic</note>
    </ligand>
</feature>
<organism evidence="9">
    <name type="scientific">Caldithrix abyssi</name>
    <dbReference type="NCBI Taxonomy" id="187145"/>
    <lineage>
        <taxon>Bacteria</taxon>
        <taxon>Pseudomonadati</taxon>
        <taxon>Calditrichota</taxon>
        <taxon>Calditrichia</taxon>
        <taxon>Calditrichales</taxon>
        <taxon>Calditrichaceae</taxon>
        <taxon>Caldithrix</taxon>
    </lineage>
</organism>
<dbReference type="GO" id="GO:0005829">
    <property type="term" value="C:cytosol"/>
    <property type="evidence" value="ECO:0007669"/>
    <property type="project" value="TreeGrafter"/>
</dbReference>
<keyword evidence="3 6" id="KW-0645">Protease</keyword>
<feature type="binding site" evidence="6">
    <location>
        <position position="232"/>
    </location>
    <ligand>
        <name>a divalent metal cation</name>
        <dbReference type="ChEBI" id="CHEBI:60240"/>
        <label>2</label>
        <note>catalytic</note>
    </ligand>
</feature>
<comment type="subunit">
    <text evidence="6">Monomer.</text>
</comment>
<dbReference type="Pfam" id="PF00557">
    <property type="entry name" value="Peptidase_M24"/>
    <property type="match status" value="1"/>
</dbReference>
<dbReference type="AlphaFoldDB" id="A0A7V5H4J5"/>
<evidence type="ECO:0000256" key="3">
    <source>
        <dbReference type="ARBA" id="ARBA00022670"/>
    </source>
</evidence>
<feature type="binding site" evidence="6">
    <location>
        <position position="175"/>
    </location>
    <ligand>
        <name>substrate</name>
    </ligand>
</feature>
<evidence type="ECO:0000256" key="1">
    <source>
        <dbReference type="ARBA" id="ARBA00002521"/>
    </source>
</evidence>
<accession>A0A7V5H4J5</accession>
<evidence type="ECO:0000256" key="4">
    <source>
        <dbReference type="ARBA" id="ARBA00022723"/>
    </source>
</evidence>
<dbReference type="HAMAP" id="MF_01974">
    <property type="entry name" value="MetAP_1"/>
    <property type="match status" value="1"/>
</dbReference>
<feature type="domain" description="Peptidase M24" evidence="8">
    <location>
        <begin position="12"/>
        <end position="237"/>
    </location>
</feature>
<dbReference type="InterPro" id="IPR001714">
    <property type="entry name" value="Pept_M24_MAP"/>
</dbReference>
<dbReference type="NCBIfam" id="TIGR00500">
    <property type="entry name" value="met_pdase_I"/>
    <property type="match status" value="1"/>
</dbReference>
<dbReference type="EMBL" id="DRTD01000598">
    <property type="protein sequence ID" value="HHE55731.1"/>
    <property type="molecule type" value="Genomic_DNA"/>
</dbReference>
<comment type="catalytic activity">
    <reaction evidence="6 7">
        <text>Release of N-terminal amino acids, preferentially methionine, from peptides and arylamides.</text>
        <dbReference type="EC" id="3.4.11.18"/>
    </reaction>
</comment>
<evidence type="ECO:0000256" key="2">
    <source>
        <dbReference type="ARBA" id="ARBA00022438"/>
    </source>
</evidence>
<dbReference type="PANTHER" id="PTHR43330">
    <property type="entry name" value="METHIONINE AMINOPEPTIDASE"/>
    <property type="match status" value="1"/>
</dbReference>
<keyword evidence="5 6" id="KW-0378">Hydrolase</keyword>
<feature type="binding site" evidence="6">
    <location>
        <position position="105"/>
    </location>
    <ligand>
        <name>a divalent metal cation</name>
        <dbReference type="ChEBI" id="CHEBI:60240"/>
        <label>1</label>
    </ligand>
</feature>
<gene>
    <name evidence="6 9" type="primary">map</name>
    <name evidence="9" type="ORF">ENL21_08105</name>
</gene>
<dbReference type="SUPFAM" id="SSF55920">
    <property type="entry name" value="Creatinase/aminopeptidase"/>
    <property type="match status" value="1"/>
</dbReference>
<protein>
    <recommendedName>
        <fullName evidence="6 7">Methionine aminopeptidase</fullName>
        <shortName evidence="6">MAP</shortName>
        <shortName evidence="6">MetAP</shortName>
        <ecNumber evidence="6 7">3.4.11.18</ecNumber>
    </recommendedName>
    <alternativeName>
        <fullName evidence="6">Peptidase M</fullName>
    </alternativeName>
</protein>
<dbReference type="PRINTS" id="PR00599">
    <property type="entry name" value="MAPEPTIDASE"/>
</dbReference>
<dbReference type="GO" id="GO:0006508">
    <property type="term" value="P:proteolysis"/>
    <property type="evidence" value="ECO:0007669"/>
    <property type="project" value="UniProtKB-KW"/>
</dbReference>
<feature type="binding site" evidence="6">
    <location>
        <position position="168"/>
    </location>
    <ligand>
        <name>a divalent metal cation</name>
        <dbReference type="ChEBI" id="CHEBI:60240"/>
        <label>2</label>
        <note>catalytic</note>
    </ligand>
</feature>
<dbReference type="GO" id="GO:0004239">
    <property type="term" value="F:initiator methionyl aminopeptidase activity"/>
    <property type="evidence" value="ECO:0007669"/>
    <property type="project" value="UniProtKB-UniRule"/>
</dbReference>
<reference evidence="9" key="1">
    <citation type="journal article" date="2020" name="mSystems">
        <title>Genome- and Community-Level Interaction Insights into Carbon Utilization and Element Cycling Functions of Hydrothermarchaeota in Hydrothermal Sediment.</title>
        <authorList>
            <person name="Zhou Z."/>
            <person name="Liu Y."/>
            <person name="Xu W."/>
            <person name="Pan J."/>
            <person name="Luo Z.H."/>
            <person name="Li M."/>
        </authorList>
    </citation>
    <scope>NUCLEOTIDE SEQUENCE [LARGE SCALE GENOMIC DNA]</scope>
    <source>
        <strain evidence="9">HyVt-76</strain>
    </source>
</reference>
<name>A0A7V5H4J5_CALAY</name>